<dbReference type="HAMAP" id="MF_00050">
    <property type="entry name" value="EF_Ts"/>
    <property type="match status" value="1"/>
</dbReference>
<feature type="domain" description="Translation elongation factor EFTs/EF1B dimerisation" evidence="9">
    <location>
        <begin position="71"/>
        <end position="289"/>
    </location>
</feature>
<dbReference type="NCBIfam" id="TIGR00116">
    <property type="entry name" value="tsf"/>
    <property type="match status" value="1"/>
</dbReference>
<reference evidence="10 11" key="1">
    <citation type="submission" date="2020-08" db="EMBL/GenBank/DDBJ databases">
        <title>Genomic Encyclopedia of Type Strains, Phase IV (KMG-IV): sequencing the most valuable type-strain genomes for metagenomic binning, comparative biology and taxonomic classification.</title>
        <authorList>
            <person name="Goeker M."/>
        </authorList>
    </citation>
    <scope>NUCLEOTIDE SEQUENCE [LARGE SCALE GENOMIC DNA]</scope>
    <source>
        <strain evidence="10 11">DSM 26385</strain>
    </source>
</reference>
<dbReference type="Pfam" id="PF00889">
    <property type="entry name" value="EF_TS"/>
    <property type="match status" value="1"/>
</dbReference>
<dbReference type="InterPro" id="IPR001816">
    <property type="entry name" value="Transl_elong_EFTs/EF1B"/>
</dbReference>
<dbReference type="InterPro" id="IPR018101">
    <property type="entry name" value="Transl_elong_Ts_CS"/>
</dbReference>
<evidence type="ECO:0000313" key="11">
    <source>
        <dbReference type="Proteomes" id="UP000584824"/>
    </source>
</evidence>
<dbReference type="CDD" id="cd14275">
    <property type="entry name" value="UBA_EF-Ts"/>
    <property type="match status" value="1"/>
</dbReference>
<evidence type="ECO:0000259" key="9">
    <source>
        <dbReference type="Pfam" id="PF00889"/>
    </source>
</evidence>
<dbReference type="RefSeq" id="WP_183789727.1">
    <property type="nucleotide sequence ID" value="NZ_JACIDU010000003.1"/>
</dbReference>
<dbReference type="Gene3D" id="1.10.286.20">
    <property type="match status" value="1"/>
</dbReference>
<comment type="function">
    <text evidence="6 7">Associates with the EF-Tu.GDP complex and induces the exchange of GDP to GTP. It remains bound to the aminoacyl-tRNA.EF-Tu.GTP complex up to the GTP hydrolysis stage on the ribosome.</text>
</comment>
<name>A0A7W6JZD5_9HYPH</name>
<evidence type="ECO:0000313" key="10">
    <source>
        <dbReference type="EMBL" id="MBB4102298.1"/>
    </source>
</evidence>
<dbReference type="InterPro" id="IPR014039">
    <property type="entry name" value="Transl_elong_EFTs/EF1B_dimer"/>
</dbReference>
<dbReference type="PANTHER" id="PTHR11741">
    <property type="entry name" value="ELONGATION FACTOR TS"/>
    <property type="match status" value="1"/>
</dbReference>
<evidence type="ECO:0000256" key="1">
    <source>
        <dbReference type="ARBA" id="ARBA00005532"/>
    </source>
</evidence>
<proteinExistence type="inferred from homology"/>
<keyword evidence="4 6" id="KW-0251">Elongation factor</keyword>
<dbReference type="InterPro" id="IPR009060">
    <property type="entry name" value="UBA-like_sf"/>
</dbReference>
<keyword evidence="3 6" id="KW-0963">Cytoplasm</keyword>
<dbReference type="Gene3D" id="1.10.8.10">
    <property type="entry name" value="DNA helicase RuvA subunit, C-terminal domain"/>
    <property type="match status" value="1"/>
</dbReference>
<evidence type="ECO:0000256" key="5">
    <source>
        <dbReference type="ARBA" id="ARBA00022917"/>
    </source>
</evidence>
<dbReference type="SUPFAM" id="SSF54713">
    <property type="entry name" value="Elongation factor Ts (EF-Ts), dimerisation domain"/>
    <property type="match status" value="1"/>
</dbReference>
<evidence type="ECO:0000256" key="6">
    <source>
        <dbReference type="HAMAP-Rule" id="MF_00050"/>
    </source>
</evidence>
<keyword evidence="5 6" id="KW-0648">Protein biosynthesis</keyword>
<comment type="subcellular location">
    <subcellularLocation>
        <location evidence="6 8">Cytoplasm</location>
    </subcellularLocation>
</comment>
<dbReference type="SUPFAM" id="SSF46934">
    <property type="entry name" value="UBA-like"/>
    <property type="match status" value="1"/>
</dbReference>
<dbReference type="PROSITE" id="PS01127">
    <property type="entry name" value="EF_TS_2"/>
    <property type="match status" value="1"/>
</dbReference>
<dbReference type="FunFam" id="1.10.286.20:FF:000001">
    <property type="entry name" value="Elongation factor Ts"/>
    <property type="match status" value="1"/>
</dbReference>
<feature type="region of interest" description="Involved in Mg(2+) ion dislocation from EF-Tu" evidence="6">
    <location>
        <begin position="80"/>
        <end position="83"/>
    </location>
</feature>
<gene>
    <name evidence="6" type="primary">tsf</name>
    <name evidence="10" type="ORF">GGQ66_000833</name>
</gene>
<dbReference type="Gene3D" id="3.30.479.20">
    <property type="entry name" value="Elongation factor Ts, dimerisation domain"/>
    <property type="match status" value="2"/>
</dbReference>
<dbReference type="GO" id="GO:0005737">
    <property type="term" value="C:cytoplasm"/>
    <property type="evidence" value="ECO:0007669"/>
    <property type="project" value="UniProtKB-SubCell"/>
</dbReference>
<protein>
    <recommendedName>
        <fullName evidence="2 6">Elongation factor Ts</fullName>
        <shortName evidence="6">EF-Ts</shortName>
    </recommendedName>
</protein>
<dbReference type="PANTHER" id="PTHR11741:SF0">
    <property type="entry name" value="ELONGATION FACTOR TS, MITOCHONDRIAL"/>
    <property type="match status" value="1"/>
</dbReference>
<evidence type="ECO:0000256" key="2">
    <source>
        <dbReference type="ARBA" id="ARBA00016956"/>
    </source>
</evidence>
<dbReference type="InterPro" id="IPR036402">
    <property type="entry name" value="EF-Ts_dimer_sf"/>
</dbReference>
<evidence type="ECO:0000256" key="4">
    <source>
        <dbReference type="ARBA" id="ARBA00022768"/>
    </source>
</evidence>
<organism evidence="10 11">
    <name type="scientific">Allorhizobium borbori</name>
    <dbReference type="NCBI Taxonomy" id="485907"/>
    <lineage>
        <taxon>Bacteria</taxon>
        <taxon>Pseudomonadati</taxon>
        <taxon>Pseudomonadota</taxon>
        <taxon>Alphaproteobacteria</taxon>
        <taxon>Hyphomicrobiales</taxon>
        <taxon>Rhizobiaceae</taxon>
        <taxon>Rhizobium/Agrobacterium group</taxon>
        <taxon>Allorhizobium</taxon>
    </lineage>
</organism>
<comment type="caution">
    <text evidence="10">The sequence shown here is derived from an EMBL/GenBank/DDBJ whole genome shotgun (WGS) entry which is preliminary data.</text>
</comment>
<evidence type="ECO:0000256" key="3">
    <source>
        <dbReference type="ARBA" id="ARBA00022490"/>
    </source>
</evidence>
<comment type="similarity">
    <text evidence="1 6 7">Belongs to the EF-Ts family.</text>
</comment>
<evidence type="ECO:0000256" key="7">
    <source>
        <dbReference type="RuleBase" id="RU000642"/>
    </source>
</evidence>
<dbReference type="GO" id="GO:0003746">
    <property type="term" value="F:translation elongation factor activity"/>
    <property type="evidence" value="ECO:0007669"/>
    <property type="project" value="UniProtKB-UniRule"/>
</dbReference>
<dbReference type="AlphaFoldDB" id="A0A7W6JZD5"/>
<dbReference type="PROSITE" id="PS01126">
    <property type="entry name" value="EF_TS_1"/>
    <property type="match status" value="1"/>
</dbReference>
<keyword evidence="11" id="KW-1185">Reference proteome</keyword>
<accession>A0A7W6JZD5</accession>
<dbReference type="EMBL" id="JACIDU010000003">
    <property type="protein sequence ID" value="MBB4102298.1"/>
    <property type="molecule type" value="Genomic_DNA"/>
</dbReference>
<sequence>MAEITAALVKELREKSGAGMMDCKKALAETNGDIEAAIDWLRAKGIAKADKKSGRTAAEGLIGVATLGHKAVLVEINSETDFVARNDAFQDLVRGVAQVALSTDGSVEAVGAATYPATGKSVTDSIKDAIATIGENMTLRRSAALEVEHGVVATYIHNAAGEGIGKLGVLVALKSVGDKAVLSSIGRQIAMHVAATAPLAVRPEEVDQAVAERERAVFIEQSRASGKPDNIIEKMVEGRMRKFYEEVALLSQAFVVNPDLTVAEAVKAAEKEAGAAIEVTAIARLLLGEGVEKEETDFAAEVAAAAGKA</sequence>
<evidence type="ECO:0000256" key="8">
    <source>
        <dbReference type="RuleBase" id="RU000643"/>
    </source>
</evidence>
<dbReference type="Proteomes" id="UP000584824">
    <property type="component" value="Unassembled WGS sequence"/>
</dbReference>
<dbReference type="FunFam" id="1.10.8.10:FF:000001">
    <property type="entry name" value="Elongation factor Ts"/>
    <property type="match status" value="1"/>
</dbReference>